<reference evidence="4" key="1">
    <citation type="submission" date="2019-02" db="EMBL/GenBank/DDBJ databases">
        <title>Draft genome sequence of Muricauda sp. 176CP4-71.</title>
        <authorList>
            <person name="Park J.-S."/>
        </authorList>
    </citation>
    <scope>NUCLEOTIDE SEQUENCE [LARGE SCALE GENOMIC DNA]</scope>
    <source>
        <strain evidence="4">176GS2-150</strain>
    </source>
</reference>
<sequence length="132" mass="14557">MASQNICTALILISLLSACSTKPQAELPQATLNYEALDDGSIKFVYTLPFATPTLNTKKKRQQPQGGQYRSLRESQSPVNAALTGITDPEMEEQAEVGLDSALDEQQLCFESLTIKQRRWTTAGYQLTGLCR</sequence>
<feature type="compositionally biased region" description="Polar residues" evidence="1">
    <location>
        <begin position="63"/>
        <end position="79"/>
    </location>
</feature>
<feature type="signal peptide" evidence="2">
    <location>
        <begin position="1"/>
        <end position="25"/>
    </location>
</feature>
<dbReference type="Proteomes" id="UP000292544">
    <property type="component" value="Unassembled WGS sequence"/>
</dbReference>
<evidence type="ECO:0000313" key="3">
    <source>
        <dbReference type="EMBL" id="TAA41777.1"/>
    </source>
</evidence>
<evidence type="ECO:0000256" key="2">
    <source>
        <dbReference type="SAM" id="SignalP"/>
    </source>
</evidence>
<protein>
    <recommendedName>
        <fullName evidence="5">Lipoprotein</fullName>
    </recommendedName>
</protein>
<dbReference type="EMBL" id="SHLY01000007">
    <property type="protein sequence ID" value="TAA41777.1"/>
    <property type="molecule type" value="Genomic_DNA"/>
</dbReference>
<evidence type="ECO:0000256" key="1">
    <source>
        <dbReference type="SAM" id="MobiDB-lite"/>
    </source>
</evidence>
<proteinExistence type="predicted"/>
<comment type="caution">
    <text evidence="3">The sequence shown here is derived from an EMBL/GenBank/DDBJ whole genome shotgun (WGS) entry which is preliminary data.</text>
</comment>
<evidence type="ECO:0008006" key="5">
    <source>
        <dbReference type="Google" id="ProtNLM"/>
    </source>
</evidence>
<evidence type="ECO:0000313" key="4">
    <source>
        <dbReference type="Proteomes" id="UP000292544"/>
    </source>
</evidence>
<organism evidence="3 4">
    <name type="scientific">Corallincola spongiicola</name>
    <dbReference type="NCBI Taxonomy" id="2520508"/>
    <lineage>
        <taxon>Bacteria</taxon>
        <taxon>Pseudomonadati</taxon>
        <taxon>Pseudomonadota</taxon>
        <taxon>Gammaproteobacteria</taxon>
        <taxon>Alteromonadales</taxon>
        <taxon>Psychromonadaceae</taxon>
        <taxon>Corallincola</taxon>
    </lineage>
</organism>
<feature type="chain" id="PRO_5046209967" description="Lipoprotein" evidence="2">
    <location>
        <begin position="26"/>
        <end position="132"/>
    </location>
</feature>
<accession>A0ABY1WLV0</accession>
<keyword evidence="2" id="KW-0732">Signal</keyword>
<name>A0ABY1WLV0_9GAMM</name>
<feature type="region of interest" description="Disordered" evidence="1">
    <location>
        <begin position="56"/>
        <end position="81"/>
    </location>
</feature>
<gene>
    <name evidence="3" type="ORF">EXY25_16195</name>
</gene>
<dbReference type="RefSeq" id="WP_130567675.1">
    <property type="nucleotide sequence ID" value="NZ_SHLY01000007.1"/>
</dbReference>
<keyword evidence="4" id="KW-1185">Reference proteome</keyword>